<dbReference type="Proteomes" id="UP001151752">
    <property type="component" value="Chromosome 12"/>
</dbReference>
<proteinExistence type="predicted"/>
<sequence>MALVTQRAFSNVKLSQSAAFSFNSSSFFIADSLKDLCSAPMLFMTKRLLLKRRQPVPTVELQP</sequence>
<name>A0A9Q0WC73_9ROSI</name>
<feature type="non-terminal residue" evidence="1">
    <location>
        <position position="1"/>
    </location>
</feature>
<reference evidence="1" key="1">
    <citation type="submission" date="2022-11" db="EMBL/GenBank/DDBJ databases">
        <authorList>
            <person name="Hyden B.L."/>
            <person name="Feng K."/>
            <person name="Yates T."/>
            <person name="Jawdy S."/>
            <person name="Smart L.B."/>
            <person name="Muchero W."/>
        </authorList>
    </citation>
    <scope>NUCLEOTIDE SEQUENCE</scope>
    <source>
        <tissue evidence="1">Shoot tip</tissue>
    </source>
</reference>
<accession>A0A9Q0WC73</accession>
<evidence type="ECO:0000313" key="2">
    <source>
        <dbReference type="Proteomes" id="UP001151752"/>
    </source>
</evidence>
<dbReference type="EMBL" id="JAPFFM010000004">
    <property type="protein sequence ID" value="KAJ6764581.1"/>
    <property type="molecule type" value="Genomic_DNA"/>
</dbReference>
<evidence type="ECO:0000313" key="1">
    <source>
        <dbReference type="EMBL" id="KAJ6764581.1"/>
    </source>
</evidence>
<reference evidence="1" key="2">
    <citation type="journal article" date="2023" name="Int. J. Mol. Sci.">
        <title>De Novo Assembly and Annotation of 11 Diverse Shrub Willow (Salix) Genomes Reveals Novel Gene Organization in Sex-Linked Regions.</title>
        <authorList>
            <person name="Hyden B."/>
            <person name="Feng K."/>
            <person name="Yates T.B."/>
            <person name="Jawdy S."/>
            <person name="Cereghino C."/>
            <person name="Smart L.B."/>
            <person name="Muchero W."/>
        </authorList>
    </citation>
    <scope>NUCLEOTIDE SEQUENCE</scope>
    <source>
        <tissue evidence="1">Shoot tip</tissue>
    </source>
</reference>
<organism evidence="1 2">
    <name type="scientific">Salix koriyanagi</name>
    <dbReference type="NCBI Taxonomy" id="2511006"/>
    <lineage>
        <taxon>Eukaryota</taxon>
        <taxon>Viridiplantae</taxon>
        <taxon>Streptophyta</taxon>
        <taxon>Embryophyta</taxon>
        <taxon>Tracheophyta</taxon>
        <taxon>Spermatophyta</taxon>
        <taxon>Magnoliopsida</taxon>
        <taxon>eudicotyledons</taxon>
        <taxon>Gunneridae</taxon>
        <taxon>Pentapetalae</taxon>
        <taxon>rosids</taxon>
        <taxon>fabids</taxon>
        <taxon>Malpighiales</taxon>
        <taxon>Salicaceae</taxon>
        <taxon>Saliceae</taxon>
        <taxon>Salix</taxon>
    </lineage>
</organism>
<keyword evidence="2" id="KW-1185">Reference proteome</keyword>
<dbReference type="AlphaFoldDB" id="A0A9Q0WC73"/>
<protein>
    <submittedName>
        <fullName evidence="1">Uncharacterized protein</fullName>
    </submittedName>
</protein>
<gene>
    <name evidence="1" type="ORF">OIU74_023469</name>
</gene>
<comment type="caution">
    <text evidence="1">The sequence shown here is derived from an EMBL/GenBank/DDBJ whole genome shotgun (WGS) entry which is preliminary data.</text>
</comment>